<evidence type="ECO:0000313" key="2">
    <source>
        <dbReference type="EMBL" id="QAB18333.1"/>
    </source>
</evidence>
<evidence type="ECO:0000256" key="1">
    <source>
        <dbReference type="SAM" id="MobiDB-lite"/>
    </source>
</evidence>
<name>A0ABX5QIG6_9MICO</name>
<gene>
    <name evidence="2" type="ORF">Leucomu_10760</name>
    <name evidence="3" type="ORF">Leucomu_13190</name>
</gene>
<organism evidence="3 4">
    <name type="scientific">Leucobacter muris</name>
    <dbReference type="NCBI Taxonomy" id="1935379"/>
    <lineage>
        <taxon>Bacteria</taxon>
        <taxon>Bacillati</taxon>
        <taxon>Actinomycetota</taxon>
        <taxon>Actinomycetes</taxon>
        <taxon>Micrococcales</taxon>
        <taxon>Microbacteriaceae</taxon>
        <taxon>Leucobacter</taxon>
    </lineage>
</organism>
<evidence type="ECO:0008006" key="5">
    <source>
        <dbReference type="Google" id="ProtNLM"/>
    </source>
</evidence>
<evidence type="ECO:0000313" key="4">
    <source>
        <dbReference type="Proteomes" id="UP000285768"/>
    </source>
</evidence>
<protein>
    <recommendedName>
        <fullName evidence="5">Phage tail protein</fullName>
    </recommendedName>
</protein>
<evidence type="ECO:0000313" key="3">
    <source>
        <dbReference type="EMBL" id="QAB18736.1"/>
    </source>
</evidence>
<accession>A0ABX5QIG6</accession>
<dbReference type="Proteomes" id="UP000285768">
    <property type="component" value="Chromosome"/>
</dbReference>
<proteinExistence type="predicted"/>
<sequence length="851" mass="87640">MATQVGVGEVAIVPTIKGFRRAVGAEVDATTKEAKGAFEKGFASAGTKAGTDSGKGFHSAFGGETKKTVEQLTKSMRADVAKAAREVSQARLKEQDAAGKVRVAEAQLAETGKKYAADSSQVVRAEERLQAAQRTLAARQDDTKSATDKLSTAQTRLADATDKAERELKQVEDAADGAQDGFGDLSRSADRAGTELGSVGDSGGKKFSGGIAAGIGKAAPVILAAVAALGIGSMVSNAIDTAVSSVITYVKDSVSAASSLEQSMGAVDAIFKENAETIKTWSAESAQSVGLSQVKYQEFATVVGAQLKNMGLPMGDVISQTGNLISLGADLSAQFGGPTSDAVDALSSALRGERDPIERYGVAIKQADINARLAAKGLNELEGDALKAAEANETLAMIYEQTADASGTFARESDTLAGQQQRLTAEWENAQAKLGTSLMPTLTELAKIANDELVPVLNDVIDQVGPELGAAVKEAAPSLIELANAVAENLPKWIELGTDALPVIVDALETITPILVDVANAWGVWGEQISALLGWLSGDSSLSETAEKLGGIAGSSESVLDAISDLIIWFNDFSVVVAETVGPVIAWLSEKWTEVKSGLESVRQFFADIWQQIGLALGGALKFIVGLITGNMDLAKQGLDQFLGAARSIWQNVSGAFRSGVESAVSFVTGLPGRIVSALSGAGSWLVSVGRDMVQGLINGVNDMVSNAVRAVTNLGSSMVSKVKSFLGIASPSKVFKQLGVWTGEGLAIGLDSQRSKVEASSEGLASTLADAFSGGSGSSLQTRVSAVMDLALGGTRLAAAGGVPAAGGAGGASTVVQITGPVYGNPEHVAEEIDKKRRRADAVYGVGGIR</sequence>
<feature type="compositionally biased region" description="Basic and acidic residues" evidence="1">
    <location>
        <begin position="159"/>
        <end position="172"/>
    </location>
</feature>
<feature type="region of interest" description="Disordered" evidence="1">
    <location>
        <begin position="135"/>
        <end position="200"/>
    </location>
</feature>
<dbReference type="EMBL" id="CP035037">
    <property type="protein sequence ID" value="QAB18333.1"/>
    <property type="molecule type" value="Genomic_DNA"/>
</dbReference>
<reference evidence="3 4" key="1">
    <citation type="submission" date="2019-01" db="EMBL/GenBank/DDBJ databases">
        <title>Leucobacter muris sp. nov. isolated from the nose of a laboratory mouse.</title>
        <authorList>
            <person name="Benga L."/>
            <person name="Sproeer C."/>
            <person name="Schumann P."/>
            <person name="Verbarg S."/>
            <person name="Bunk B."/>
            <person name="Engelhardt E."/>
            <person name="Benten P.M."/>
            <person name="Sager M."/>
        </authorList>
    </citation>
    <scope>NUCLEOTIDE SEQUENCE [LARGE SCALE GENOMIC DNA]</scope>
    <source>
        <strain evidence="3 4">DSM 101948</strain>
    </source>
</reference>
<dbReference type="RefSeq" id="WP_128387224.1">
    <property type="nucleotide sequence ID" value="NZ_CP035037.1"/>
</dbReference>
<dbReference type="EMBL" id="CP035037">
    <property type="protein sequence ID" value="QAB18736.1"/>
    <property type="molecule type" value="Genomic_DNA"/>
</dbReference>
<keyword evidence="4" id="KW-1185">Reference proteome</keyword>